<keyword evidence="3" id="KW-1185">Reference proteome</keyword>
<evidence type="ECO:0000313" key="2">
    <source>
        <dbReference type="EMBL" id="KAB1063511.1"/>
    </source>
</evidence>
<proteinExistence type="predicted"/>
<dbReference type="EMBL" id="WACR01000008">
    <property type="protein sequence ID" value="KAB1063511.1"/>
    <property type="molecule type" value="Genomic_DNA"/>
</dbReference>
<dbReference type="AlphaFoldDB" id="A0A6N6M5J4"/>
<evidence type="ECO:0000313" key="3">
    <source>
        <dbReference type="Proteomes" id="UP000435357"/>
    </source>
</evidence>
<accession>A0A6N6M5J4</accession>
<keyword evidence="2" id="KW-0378">Hydrolase</keyword>
<evidence type="ECO:0000259" key="1">
    <source>
        <dbReference type="Pfam" id="PF03819"/>
    </source>
</evidence>
<dbReference type="CDD" id="cd11531">
    <property type="entry name" value="NTP-PPase_BsYpjD"/>
    <property type="match status" value="1"/>
</dbReference>
<dbReference type="InterPro" id="IPR012359">
    <property type="entry name" value="MazG-related_YpjD"/>
</dbReference>
<reference evidence="2 3" key="1">
    <citation type="submission" date="2019-09" db="EMBL/GenBank/DDBJ databases">
        <title>Genomes of Cryomorphaceae.</title>
        <authorList>
            <person name="Bowman J.P."/>
        </authorList>
    </citation>
    <scope>NUCLEOTIDE SEQUENCE [LARGE SCALE GENOMIC DNA]</scope>
    <source>
        <strain evidence="2 3">KCTC 52047</strain>
    </source>
</reference>
<name>A0A6N6M5J4_9FLAO</name>
<dbReference type="Proteomes" id="UP000435357">
    <property type="component" value="Unassembled WGS sequence"/>
</dbReference>
<dbReference type="RefSeq" id="WP_151169035.1">
    <property type="nucleotide sequence ID" value="NZ_WACR01000008.1"/>
</dbReference>
<gene>
    <name evidence="2" type="ORF">F3059_10620</name>
</gene>
<dbReference type="PANTHER" id="PTHR42692:SF1">
    <property type="entry name" value="NUCLEOTIDE PYROPHOSPHOHYDROLASE"/>
    <property type="match status" value="1"/>
</dbReference>
<dbReference type="InterPro" id="IPR004518">
    <property type="entry name" value="MazG-like_dom"/>
</dbReference>
<dbReference type="Pfam" id="PF03819">
    <property type="entry name" value="MazG"/>
    <property type="match status" value="1"/>
</dbReference>
<dbReference type="Gene3D" id="1.10.287.1080">
    <property type="entry name" value="MazG-like"/>
    <property type="match status" value="1"/>
</dbReference>
<dbReference type="SUPFAM" id="SSF101386">
    <property type="entry name" value="all-alpha NTP pyrophosphatases"/>
    <property type="match status" value="1"/>
</dbReference>
<sequence>MEKEKFEAIQAEVDDWIKNVGVRYFNELTNMAQLSEEVGEVARIIARRYGEQSEKEKDKNKDLGEELADVIFVAVCLANQTGVDLQKAWDEKLQLKTKRDKERHQSNEKLR</sequence>
<dbReference type="GO" id="GO:0016787">
    <property type="term" value="F:hydrolase activity"/>
    <property type="evidence" value="ECO:0007669"/>
    <property type="project" value="UniProtKB-KW"/>
</dbReference>
<comment type="caution">
    <text evidence="2">The sequence shown here is derived from an EMBL/GenBank/DDBJ whole genome shotgun (WGS) entry which is preliminary data.</text>
</comment>
<protein>
    <submittedName>
        <fullName evidence="2">Nucleotide pyrophosphohydrolase</fullName>
    </submittedName>
</protein>
<dbReference type="PANTHER" id="PTHR42692">
    <property type="entry name" value="NUCLEOTIDE PYROPHOSPHOHYDROLASE"/>
    <property type="match status" value="1"/>
</dbReference>
<organism evidence="2 3">
    <name type="scientific">Salibacter halophilus</name>
    <dbReference type="NCBI Taxonomy" id="1803916"/>
    <lineage>
        <taxon>Bacteria</taxon>
        <taxon>Pseudomonadati</taxon>
        <taxon>Bacteroidota</taxon>
        <taxon>Flavobacteriia</taxon>
        <taxon>Flavobacteriales</taxon>
        <taxon>Salibacteraceae</taxon>
        <taxon>Salibacter</taxon>
    </lineage>
</organism>
<dbReference type="InterPro" id="IPR047046">
    <property type="entry name" value="YpjD/YvdC"/>
</dbReference>
<dbReference type="OrthoDB" id="9807397at2"/>
<feature type="domain" description="NTP pyrophosphohydrolase MazG-like" evidence="1">
    <location>
        <begin position="26"/>
        <end position="103"/>
    </location>
</feature>
<dbReference type="PIRSF" id="PIRSF029904">
    <property type="entry name" value="UCP029904_pph"/>
    <property type="match status" value="1"/>
</dbReference>